<proteinExistence type="predicted"/>
<name>A0ACC2DT25_DIPCM</name>
<dbReference type="EMBL" id="CM055096">
    <property type="protein sequence ID" value="KAJ7557287.1"/>
    <property type="molecule type" value="Genomic_DNA"/>
</dbReference>
<keyword evidence="2" id="KW-1185">Reference proteome</keyword>
<protein>
    <submittedName>
        <fullName evidence="1">Uncharacterized protein</fullName>
    </submittedName>
</protein>
<dbReference type="Proteomes" id="UP001162992">
    <property type="component" value="Chromosome 5"/>
</dbReference>
<accession>A0ACC2DT25</accession>
<comment type="caution">
    <text evidence="1">The sequence shown here is derived from an EMBL/GenBank/DDBJ whole genome shotgun (WGS) entry which is preliminary data.</text>
</comment>
<reference evidence="2" key="1">
    <citation type="journal article" date="2024" name="Proc. Natl. Acad. Sci. U.S.A.">
        <title>Extraordinary preservation of gene collinearity over three hundred million years revealed in homosporous lycophytes.</title>
        <authorList>
            <person name="Li C."/>
            <person name="Wickell D."/>
            <person name="Kuo L.Y."/>
            <person name="Chen X."/>
            <person name="Nie B."/>
            <person name="Liao X."/>
            <person name="Peng D."/>
            <person name="Ji J."/>
            <person name="Jenkins J."/>
            <person name="Williams M."/>
            <person name="Shu S."/>
            <person name="Plott C."/>
            <person name="Barry K."/>
            <person name="Rajasekar S."/>
            <person name="Grimwood J."/>
            <person name="Han X."/>
            <person name="Sun S."/>
            <person name="Hou Z."/>
            <person name="He W."/>
            <person name="Dai G."/>
            <person name="Sun C."/>
            <person name="Schmutz J."/>
            <person name="Leebens-Mack J.H."/>
            <person name="Li F.W."/>
            <person name="Wang L."/>
        </authorList>
    </citation>
    <scope>NUCLEOTIDE SEQUENCE [LARGE SCALE GENOMIC DNA]</scope>
    <source>
        <strain evidence="2">cv. PW_Plant_1</strain>
    </source>
</reference>
<evidence type="ECO:0000313" key="1">
    <source>
        <dbReference type="EMBL" id="KAJ7557287.1"/>
    </source>
</evidence>
<sequence length="649" mass="70461">MHRFEHGGCCLERQQQIVSAIFPTKADQILSKYRPIAPKPLVPRQEKDLAFCSNIAPDSSKNTGQLVSGSKQNRARKRSTASSFSSRASKRSCTRSRLDRTWNSGPAVVLPSIKPKEDFPHSGTEARSSYGTASKVSYPALNSQSPTSTLGPPRRPRPSAGSSRDPVTAVRGMKAFSPGESEQMGSKGMAERGTTSTDRAAEKVSLAVPAIIYSDIAAINVPLRSRGCGGALAETVYEPSNIGTFGGEKCLRCSRLPPFLATLSCHGFAEEEASSGENSSSNSKELVTLPLLPDQPLLSNSANELSLPSNNDGDYEDHESDASYLTELRLCGGIESYIGKEDACSSVTDRHINNMPAMAARNENENKVDVSFLNQTYMASHDAVMLVGEADQVLWSNAAFKKAMAERPIHIDHYPQPYIDVLGMPVFLAYHSFQPFPGAPQCKGILWGFLKKLMFHSRDTLQQQDFSGCANLLPSPFLDGLNRSSDVKPIAPQAVGSTITLECITEVCQASVPTIIRKFEHAKEQLEQSPLPAVVVDALSRVRYVNSAYKKMIGQPEFLWLAKTMSDPSSSASQRLAGEVSLVCVNDQPPLNAASFSCRVSIHWIDAATSKSVTVPCDVCKLVGEDDQSVYAWRFHVTAADLYLKNLGG</sequence>
<gene>
    <name evidence="1" type="ORF">O6H91_05G120500</name>
</gene>
<organism evidence="1 2">
    <name type="scientific">Diphasiastrum complanatum</name>
    <name type="common">Issler's clubmoss</name>
    <name type="synonym">Lycopodium complanatum</name>
    <dbReference type="NCBI Taxonomy" id="34168"/>
    <lineage>
        <taxon>Eukaryota</taxon>
        <taxon>Viridiplantae</taxon>
        <taxon>Streptophyta</taxon>
        <taxon>Embryophyta</taxon>
        <taxon>Tracheophyta</taxon>
        <taxon>Lycopodiopsida</taxon>
        <taxon>Lycopodiales</taxon>
        <taxon>Lycopodiaceae</taxon>
        <taxon>Lycopodioideae</taxon>
        <taxon>Diphasiastrum</taxon>
    </lineage>
</organism>
<evidence type="ECO:0000313" key="2">
    <source>
        <dbReference type="Proteomes" id="UP001162992"/>
    </source>
</evidence>